<name>A0ABN3GZX6_9ACTN</name>
<dbReference type="InterPro" id="IPR029058">
    <property type="entry name" value="AB_hydrolase_fold"/>
</dbReference>
<keyword evidence="3" id="KW-1185">Reference proteome</keyword>
<protein>
    <submittedName>
        <fullName evidence="2">WXG100 family type VII secretion target</fullName>
    </submittedName>
</protein>
<evidence type="ECO:0000313" key="3">
    <source>
        <dbReference type="Proteomes" id="UP001501170"/>
    </source>
</evidence>
<gene>
    <name evidence="2" type="ORF">GCM10009855_00610</name>
</gene>
<feature type="domain" description="DUF1023" evidence="1">
    <location>
        <begin position="281"/>
        <end position="449"/>
    </location>
</feature>
<reference evidence="2 3" key="1">
    <citation type="journal article" date="2019" name="Int. J. Syst. Evol. Microbiol.">
        <title>The Global Catalogue of Microorganisms (GCM) 10K type strain sequencing project: providing services to taxonomists for standard genome sequencing and annotation.</title>
        <authorList>
            <consortium name="The Broad Institute Genomics Platform"/>
            <consortium name="The Broad Institute Genome Sequencing Center for Infectious Disease"/>
            <person name="Wu L."/>
            <person name="Ma J."/>
        </authorList>
    </citation>
    <scope>NUCLEOTIDE SEQUENCE [LARGE SCALE GENOMIC DNA]</scope>
    <source>
        <strain evidence="2 3">JCM 16227</strain>
    </source>
</reference>
<dbReference type="SUPFAM" id="SSF53474">
    <property type="entry name" value="alpha/beta-Hydrolases"/>
    <property type="match status" value="1"/>
</dbReference>
<proteinExistence type="predicted"/>
<evidence type="ECO:0000313" key="2">
    <source>
        <dbReference type="EMBL" id="GAA2365265.1"/>
    </source>
</evidence>
<dbReference type="Proteomes" id="UP001501170">
    <property type="component" value="Unassembled WGS sequence"/>
</dbReference>
<accession>A0ABN3GZX6</accession>
<evidence type="ECO:0000259" key="1">
    <source>
        <dbReference type="Pfam" id="PF06259"/>
    </source>
</evidence>
<dbReference type="EMBL" id="BAAARB010000001">
    <property type="protein sequence ID" value="GAA2365265.1"/>
    <property type="molecule type" value="Genomic_DNA"/>
</dbReference>
<dbReference type="Gene3D" id="3.40.50.1820">
    <property type="entry name" value="alpha/beta hydrolase"/>
    <property type="match status" value="1"/>
</dbReference>
<sequence>MTGVAQVLRWRPETLLATATAFDVGGESVANTADAVRRSFDLDPTWSGVTRTSAGHRVDAEVTALHRFERTLVDLSDATREGHGRLSAVRDRIVGQIRTARSSGFNIGDDGAVAHPDPRRRADADYLTERITALLTEADAADTALSGRLTMLMRHLDGSGNVVPLPIGGYAEATEAGRLLDLMPPDVVERYWESLAPAQRRNLIDSVPEVVGNLNGIDFADRAEANTISIQRTLDAEVAAGRRDGAKARQLRALLRPAPDPLHPGRSVPRTFLGFRDVGDGRFIELVGDLTADATGAAVLVPGTGTGLHSVDVYRRRAANLSHASGAPVIVYADGPLPQKLIDADLSPIAGTASDAEPARRMAPGLVEFAAALDRQIDASGLDLKTTVIGHSYGGAVVGTAEQSGLRSDRVVYASSAGTGVEDRPWNNAEPHVQRYSLTPPGDPIQYWQQMGSSVHGGDPDTAPGVTRLDTGNYSDGTPVAGRSAHSGYLDDEGSGAMRAMAAVVAGRCPPPYIERAPDIDAAQDALDVVGGWIEEGLSLVTPGR</sequence>
<organism evidence="2 3">
    <name type="scientific">Gordonia cholesterolivorans</name>
    <dbReference type="NCBI Taxonomy" id="559625"/>
    <lineage>
        <taxon>Bacteria</taxon>
        <taxon>Bacillati</taxon>
        <taxon>Actinomycetota</taxon>
        <taxon>Actinomycetes</taxon>
        <taxon>Mycobacteriales</taxon>
        <taxon>Gordoniaceae</taxon>
        <taxon>Gordonia</taxon>
    </lineage>
</organism>
<dbReference type="Pfam" id="PF06259">
    <property type="entry name" value="Abhydrolase_8"/>
    <property type="match status" value="1"/>
</dbReference>
<comment type="caution">
    <text evidence="2">The sequence shown here is derived from an EMBL/GenBank/DDBJ whole genome shotgun (WGS) entry which is preliminary data.</text>
</comment>
<dbReference type="InterPro" id="IPR010427">
    <property type="entry name" value="DUF1023"/>
</dbReference>
<dbReference type="RefSeq" id="WP_006894761.1">
    <property type="nucleotide sequence ID" value="NZ_BAAARB010000001.1"/>
</dbReference>